<dbReference type="eggNOG" id="COG0569">
    <property type="taxonomic scope" value="Bacteria"/>
</dbReference>
<organism evidence="3 4">
    <name type="scientific">Desulfocurvibacter africanus subsp. africanus str. Walvis Bay</name>
    <dbReference type="NCBI Taxonomy" id="690850"/>
    <lineage>
        <taxon>Bacteria</taxon>
        <taxon>Pseudomonadati</taxon>
        <taxon>Thermodesulfobacteriota</taxon>
        <taxon>Desulfovibrionia</taxon>
        <taxon>Desulfovibrionales</taxon>
        <taxon>Desulfovibrionaceae</taxon>
        <taxon>Desulfocurvibacter</taxon>
    </lineage>
</organism>
<dbReference type="PROSITE" id="PS51201">
    <property type="entry name" value="RCK_N"/>
    <property type="match status" value="1"/>
</dbReference>
<dbReference type="PANTHER" id="PTHR43833">
    <property type="entry name" value="POTASSIUM CHANNEL PROTEIN 2-RELATED-RELATED"/>
    <property type="match status" value="1"/>
</dbReference>
<feature type="domain" description="RCK N-terminal" evidence="1">
    <location>
        <begin position="4"/>
        <end position="121"/>
    </location>
</feature>
<gene>
    <name evidence="3" type="ORF">Desaf_2716</name>
</gene>
<dbReference type="Gene3D" id="3.30.70.1450">
    <property type="entry name" value="Regulator of K+ conductance, C-terminal domain"/>
    <property type="match status" value="1"/>
</dbReference>
<dbReference type="GO" id="GO:0008324">
    <property type="term" value="F:monoatomic cation transmembrane transporter activity"/>
    <property type="evidence" value="ECO:0007669"/>
    <property type="project" value="InterPro"/>
</dbReference>
<reference evidence="3 4" key="1">
    <citation type="journal article" date="2011" name="J. Bacteriol.">
        <title>Genome sequence of the mercury-methylating and pleomorphic Desulfovibrio africanus Strain Walvis Bay.</title>
        <authorList>
            <person name="Brown S.D."/>
            <person name="Wall J.D."/>
            <person name="Kucken A.M."/>
            <person name="Gilmour C.C."/>
            <person name="Podar M."/>
            <person name="Brandt C.C."/>
            <person name="Teshima H."/>
            <person name="Detter J.C."/>
            <person name="Han C.S."/>
            <person name="Land M.L."/>
            <person name="Lucas S."/>
            <person name="Han J."/>
            <person name="Pennacchio L."/>
            <person name="Nolan M."/>
            <person name="Pitluck S."/>
            <person name="Woyke T."/>
            <person name="Goodwin L."/>
            <person name="Palumbo A.V."/>
            <person name="Elias D.A."/>
        </authorList>
    </citation>
    <scope>NUCLEOTIDE SEQUENCE [LARGE SCALE GENOMIC DNA]</scope>
    <source>
        <strain evidence="3 4">Walvis Bay</strain>
    </source>
</reference>
<dbReference type="KEGG" id="daf:Desaf_2716"/>
<proteinExistence type="predicted"/>
<evidence type="ECO:0000313" key="4">
    <source>
        <dbReference type="Proteomes" id="UP000007844"/>
    </source>
</evidence>
<dbReference type="Proteomes" id="UP000007844">
    <property type="component" value="Chromosome"/>
</dbReference>
<evidence type="ECO:0000259" key="2">
    <source>
        <dbReference type="PROSITE" id="PS51202"/>
    </source>
</evidence>
<dbReference type="STRING" id="690850.Desaf_2716"/>
<dbReference type="HOGENOM" id="CLU_046525_3_2_7"/>
<dbReference type="Pfam" id="PF02254">
    <property type="entry name" value="TrkA_N"/>
    <property type="match status" value="1"/>
</dbReference>
<dbReference type="AlphaFoldDB" id="F3Z0V3"/>
<dbReference type="PROSITE" id="PS51202">
    <property type="entry name" value="RCK_C"/>
    <property type="match status" value="1"/>
</dbReference>
<keyword evidence="4" id="KW-1185">Reference proteome</keyword>
<dbReference type="InterPro" id="IPR003148">
    <property type="entry name" value="RCK_N"/>
</dbReference>
<name>F3Z0V3_DESAF</name>
<dbReference type="InterPro" id="IPR036291">
    <property type="entry name" value="NAD(P)-bd_dom_sf"/>
</dbReference>
<dbReference type="RefSeq" id="WP_014260713.1">
    <property type="nucleotide sequence ID" value="NC_016629.1"/>
</dbReference>
<feature type="domain" description="RCK C-terminal" evidence="2">
    <location>
        <begin position="137"/>
        <end position="218"/>
    </location>
</feature>
<evidence type="ECO:0000259" key="1">
    <source>
        <dbReference type="PROSITE" id="PS51201"/>
    </source>
</evidence>
<dbReference type="Gene3D" id="3.40.50.720">
    <property type="entry name" value="NAD(P)-binding Rossmann-like Domain"/>
    <property type="match status" value="1"/>
</dbReference>
<dbReference type="Pfam" id="PF02080">
    <property type="entry name" value="TrkA_C"/>
    <property type="match status" value="1"/>
</dbReference>
<dbReference type="PANTHER" id="PTHR43833:SF7">
    <property type="entry name" value="KTR SYSTEM POTASSIUM UPTAKE PROTEIN C"/>
    <property type="match status" value="1"/>
</dbReference>
<dbReference type="InterPro" id="IPR050721">
    <property type="entry name" value="Trk_Ktr_HKT_K-transport"/>
</dbReference>
<dbReference type="InterPro" id="IPR006037">
    <property type="entry name" value="RCK_C"/>
</dbReference>
<dbReference type="GO" id="GO:0006813">
    <property type="term" value="P:potassium ion transport"/>
    <property type="evidence" value="ECO:0007669"/>
    <property type="project" value="InterPro"/>
</dbReference>
<dbReference type="SUPFAM" id="SSF51735">
    <property type="entry name" value="NAD(P)-binding Rossmann-fold domains"/>
    <property type="match status" value="1"/>
</dbReference>
<sequence>MAARIQVGIIGLGKFGLAFGKALVDLGQEVMGIDSDMDNVRRAQDILTQVYQADGAEKKALEQLGFSDMTHVMVSVGGSIEASAMISLYLKELDVANVWVKAISADHEKLLRKIGVTEVIFPERYAANQLANKLAVPGLIEYLPFGQDVALIELMVSRWDGKTLRELALTSKYGVQIIAVRKAGEERFGFIPKADEPLRKGDALVVIGQRSSFTDLKS</sequence>
<dbReference type="SUPFAM" id="SSF116726">
    <property type="entry name" value="TrkA C-terminal domain-like"/>
    <property type="match status" value="1"/>
</dbReference>
<accession>F3Z0V3</accession>
<protein>
    <submittedName>
        <fullName evidence="3">TrkA-N domain protein</fullName>
    </submittedName>
</protein>
<evidence type="ECO:0000313" key="3">
    <source>
        <dbReference type="EMBL" id="EGJ51031.1"/>
    </source>
</evidence>
<dbReference type="InterPro" id="IPR036721">
    <property type="entry name" value="RCK_C_sf"/>
</dbReference>
<dbReference type="EMBL" id="CP003221">
    <property type="protein sequence ID" value="EGJ51031.1"/>
    <property type="molecule type" value="Genomic_DNA"/>
</dbReference>